<evidence type="ECO:0000256" key="4">
    <source>
        <dbReference type="ARBA" id="ARBA00022448"/>
    </source>
</evidence>
<dbReference type="SMART" id="SM00248">
    <property type="entry name" value="ANK"/>
    <property type="match status" value="2"/>
</dbReference>
<feature type="transmembrane region" description="Helical" evidence="21">
    <location>
        <begin position="460"/>
        <end position="481"/>
    </location>
</feature>
<reference evidence="23" key="1">
    <citation type="submission" date="2020-08" db="EMBL/GenBank/DDBJ databases">
        <title>Multicomponent nature underlies the extraordinary mechanical properties of spider dragline silk.</title>
        <authorList>
            <person name="Kono N."/>
            <person name="Nakamura H."/>
            <person name="Mori M."/>
            <person name="Yoshida Y."/>
            <person name="Ohtoshi R."/>
            <person name="Malay A.D."/>
            <person name="Moran D.A.P."/>
            <person name="Tomita M."/>
            <person name="Numata K."/>
            <person name="Arakawa K."/>
        </authorList>
    </citation>
    <scope>NUCLEOTIDE SEQUENCE</scope>
</reference>
<keyword evidence="8" id="KW-0800">Toxin</keyword>
<feature type="transmembrane region" description="Helical" evidence="21">
    <location>
        <begin position="541"/>
        <end position="560"/>
    </location>
</feature>
<proteinExistence type="predicted"/>
<feature type="compositionally biased region" description="Basic and acidic residues" evidence="20">
    <location>
        <begin position="1"/>
        <end position="12"/>
    </location>
</feature>
<keyword evidence="7" id="KW-1052">Target cell membrane</keyword>
<dbReference type="Gene3D" id="1.25.40.20">
    <property type="entry name" value="Ankyrin repeat-containing domain"/>
    <property type="match status" value="1"/>
</dbReference>
<evidence type="ECO:0000313" key="23">
    <source>
        <dbReference type="EMBL" id="GFU45118.1"/>
    </source>
</evidence>
<evidence type="ECO:0000256" key="21">
    <source>
        <dbReference type="SAM" id="Phobius"/>
    </source>
</evidence>
<keyword evidence="23" id="KW-0675">Receptor</keyword>
<dbReference type="Pfam" id="PF08344">
    <property type="entry name" value="TRP_2"/>
    <property type="match status" value="1"/>
</dbReference>
<feature type="transmembrane region" description="Helical" evidence="21">
    <location>
        <begin position="638"/>
        <end position="657"/>
    </location>
</feature>
<comment type="caution">
    <text evidence="23">The sequence shown here is derived from an EMBL/GenBank/DDBJ whole genome shotgun (WGS) entry which is preliminary data.</text>
</comment>
<dbReference type="SUPFAM" id="SSF48403">
    <property type="entry name" value="Ankyrin repeat"/>
    <property type="match status" value="1"/>
</dbReference>
<accession>A0A8X6QZF3</accession>
<evidence type="ECO:0000256" key="1">
    <source>
        <dbReference type="ARBA" id="ARBA00004141"/>
    </source>
</evidence>
<dbReference type="GO" id="GO:0005576">
    <property type="term" value="C:extracellular region"/>
    <property type="evidence" value="ECO:0007669"/>
    <property type="project" value="UniProtKB-SubCell"/>
</dbReference>
<dbReference type="GO" id="GO:0005886">
    <property type="term" value="C:plasma membrane"/>
    <property type="evidence" value="ECO:0007669"/>
    <property type="project" value="TreeGrafter"/>
</dbReference>
<dbReference type="PANTHER" id="PTHR10117">
    <property type="entry name" value="TRANSIENT RECEPTOR POTENTIAL CHANNEL"/>
    <property type="match status" value="1"/>
</dbReference>
<evidence type="ECO:0000256" key="6">
    <source>
        <dbReference type="ARBA" id="ARBA00022525"/>
    </source>
</evidence>
<keyword evidence="13" id="KW-0638">Presynaptic neurotoxin</keyword>
<dbReference type="Proteomes" id="UP000887013">
    <property type="component" value="Unassembled WGS sequence"/>
</dbReference>
<dbReference type="GO" id="GO:0051480">
    <property type="term" value="P:regulation of cytosolic calcium ion concentration"/>
    <property type="evidence" value="ECO:0007669"/>
    <property type="project" value="TreeGrafter"/>
</dbReference>
<keyword evidence="15" id="KW-0406">Ion transport</keyword>
<evidence type="ECO:0000256" key="16">
    <source>
        <dbReference type="ARBA" id="ARBA00023136"/>
    </source>
</evidence>
<dbReference type="GO" id="GO:0070679">
    <property type="term" value="F:inositol 1,4,5 trisphosphate binding"/>
    <property type="evidence" value="ECO:0007669"/>
    <property type="project" value="TreeGrafter"/>
</dbReference>
<evidence type="ECO:0000256" key="18">
    <source>
        <dbReference type="ARBA" id="ARBA00023303"/>
    </source>
</evidence>
<keyword evidence="18" id="KW-0407">Ion channel</keyword>
<keyword evidence="16 21" id="KW-0472">Membrane</keyword>
<keyword evidence="14 19" id="KW-0040">ANK repeat</keyword>
<evidence type="ECO:0000256" key="10">
    <source>
        <dbReference type="ARBA" id="ARBA00022699"/>
    </source>
</evidence>
<dbReference type="PANTHER" id="PTHR10117:SF54">
    <property type="entry name" value="TRANSIENT RECEPTOR POTENTIAL-GAMMA PROTEIN"/>
    <property type="match status" value="1"/>
</dbReference>
<feature type="transmembrane region" description="Helical" evidence="21">
    <location>
        <begin position="354"/>
        <end position="374"/>
    </location>
</feature>
<dbReference type="GO" id="GO:0034703">
    <property type="term" value="C:cation channel complex"/>
    <property type="evidence" value="ECO:0007669"/>
    <property type="project" value="TreeGrafter"/>
</dbReference>
<dbReference type="GO" id="GO:0090729">
    <property type="term" value="F:toxin activity"/>
    <property type="evidence" value="ECO:0007669"/>
    <property type="project" value="UniProtKB-KW"/>
</dbReference>
<dbReference type="InterPro" id="IPR013555">
    <property type="entry name" value="TRP_dom"/>
</dbReference>
<sequence length="805" mass="92953">MVDSEKLLHEHSTPSSMGKCSMSKNTEGMESHSVMYHRTSFVDDILSPSEKRFLKLVEQGDIDGLKSLLKIKRQLNFDCCDYRGRRALDIAIKKRDIAMYEFLQQELEISNLHYYCAMLTAVLENDVYILETLLSRVAETEKRKECLQCLVGGGPECLRYLPNVASSNLTPLMVAALEGNIEITKMFLERGYFVKKPHSPHCTCDTCCANRKKAGETLTESMSRINTYRTLASPTYLILTTCDPILAAFKLSYELEQLSCELPEHQKEYKELSRQCSHFAADLLDECRTTEEVKTLLSQRLGCPDNRPQMLNRFVTAVHYGQKEFVTHPNCQQVLRSIWVEGLPWYSWTTKTRLFHVLKHSLLMPVICIIYSFAPKVKKLKALNIPINRFIYFTSSYCLFLFLLLLTLLCDRFSGSTRALVTESLVGLWILGFFLDLLLKCWNGCNRGIGSWYKIHSYDFFMSVLFVTSEIIFVLNLSGMIRGPKDRRQMSGYDPVLVGDAIYAVASIMAFSRLLIWCKLSSHLGPLTVSFRHMLADVARFLVLFSIIVVAFSIGMNSIYKYYENSEQCSRGGDYYHHGNEFQTLFQTGNNLFWAIFGKGEPHFADIYNCQNKTNEEASIEETIIDENRHYFTEAIGYGMWGMYHFIACLVILNMLIGMMAESYQRVQENADMEWKFACSTLWLSVFDTYSLVPPPFNLLPSIQWFMIQYNWMRTTRKGGKFAGYFTQSDKKENCIKLEKERLEKQCEDEKYEKLMVQLIRRYLHSNGLKESAVSSSSTHHCCWKVQNDKKRNKSSKETNLVSRN</sequence>
<organism evidence="23 24">
    <name type="scientific">Nephila pilipes</name>
    <name type="common">Giant wood spider</name>
    <name type="synonym">Nephila maculata</name>
    <dbReference type="NCBI Taxonomy" id="299642"/>
    <lineage>
        <taxon>Eukaryota</taxon>
        <taxon>Metazoa</taxon>
        <taxon>Ecdysozoa</taxon>
        <taxon>Arthropoda</taxon>
        <taxon>Chelicerata</taxon>
        <taxon>Arachnida</taxon>
        <taxon>Araneae</taxon>
        <taxon>Araneomorphae</taxon>
        <taxon>Entelegynae</taxon>
        <taxon>Araneoidea</taxon>
        <taxon>Nephilidae</taxon>
        <taxon>Nephila</taxon>
    </lineage>
</organism>
<dbReference type="InterPro" id="IPR005821">
    <property type="entry name" value="Ion_trans_dom"/>
</dbReference>
<evidence type="ECO:0000256" key="12">
    <source>
        <dbReference type="ARBA" id="ARBA00022989"/>
    </source>
</evidence>
<dbReference type="GO" id="GO:0044231">
    <property type="term" value="C:host cell presynaptic membrane"/>
    <property type="evidence" value="ECO:0007669"/>
    <property type="project" value="UniProtKB-KW"/>
</dbReference>
<feature type="compositionally biased region" description="Polar residues" evidence="20">
    <location>
        <begin position="13"/>
        <end position="24"/>
    </location>
</feature>
<dbReference type="InterPro" id="IPR036770">
    <property type="entry name" value="Ankyrin_rpt-contain_sf"/>
</dbReference>
<evidence type="ECO:0000256" key="5">
    <source>
        <dbReference type="ARBA" id="ARBA00022483"/>
    </source>
</evidence>
<gene>
    <name evidence="23" type="primary">TRPC4</name>
    <name evidence="23" type="ORF">NPIL_663611</name>
</gene>
<evidence type="ECO:0000256" key="8">
    <source>
        <dbReference type="ARBA" id="ARBA00022656"/>
    </source>
</evidence>
<dbReference type="InterPro" id="IPR002153">
    <property type="entry name" value="TRPC_channel"/>
</dbReference>
<name>A0A8X6QZF3_NEPPI</name>
<dbReference type="OrthoDB" id="2373987at2759"/>
<evidence type="ECO:0000256" key="20">
    <source>
        <dbReference type="SAM" id="MobiDB-lite"/>
    </source>
</evidence>
<evidence type="ECO:0000256" key="2">
    <source>
        <dbReference type="ARBA" id="ARBA00004175"/>
    </source>
</evidence>
<feature type="repeat" description="ANK" evidence="19">
    <location>
        <begin position="167"/>
        <end position="191"/>
    </location>
</feature>
<keyword evidence="24" id="KW-1185">Reference proteome</keyword>
<evidence type="ECO:0000256" key="19">
    <source>
        <dbReference type="PROSITE-ProRule" id="PRU00023"/>
    </source>
</evidence>
<dbReference type="PRINTS" id="PR01097">
    <property type="entry name" value="TRNSRECEPTRP"/>
</dbReference>
<keyword evidence="4" id="KW-0813">Transport</keyword>
<keyword evidence="9 21" id="KW-0812">Transmembrane</keyword>
<keyword evidence="6" id="KW-0964">Secreted</keyword>
<feature type="transmembrane region" description="Helical" evidence="21">
    <location>
        <begin position="501"/>
        <end position="520"/>
    </location>
</feature>
<dbReference type="AlphaFoldDB" id="A0A8X6QZF3"/>
<evidence type="ECO:0000256" key="9">
    <source>
        <dbReference type="ARBA" id="ARBA00022692"/>
    </source>
</evidence>
<evidence type="ECO:0000256" key="14">
    <source>
        <dbReference type="ARBA" id="ARBA00023043"/>
    </source>
</evidence>
<dbReference type="InterPro" id="IPR002110">
    <property type="entry name" value="Ankyrin_rpt"/>
</dbReference>
<evidence type="ECO:0000256" key="17">
    <source>
        <dbReference type="ARBA" id="ARBA00023298"/>
    </source>
</evidence>
<evidence type="ECO:0000259" key="22">
    <source>
        <dbReference type="SMART" id="SM01420"/>
    </source>
</evidence>
<comment type="subcellular location">
    <subcellularLocation>
        <location evidence="1">Membrane</location>
        <topology evidence="1">Multi-pass membrane protein</topology>
    </subcellularLocation>
    <subcellularLocation>
        <location evidence="3">Secreted</location>
    </subcellularLocation>
    <subcellularLocation>
        <location evidence="2">Target cell membrane</location>
    </subcellularLocation>
</comment>
<keyword evidence="10" id="KW-0528">Neurotoxin</keyword>
<keyword evidence="5" id="KW-0268">Exocytosis</keyword>
<evidence type="ECO:0000256" key="3">
    <source>
        <dbReference type="ARBA" id="ARBA00004613"/>
    </source>
</evidence>
<dbReference type="GO" id="GO:0006887">
    <property type="term" value="P:exocytosis"/>
    <property type="evidence" value="ECO:0007669"/>
    <property type="project" value="UniProtKB-KW"/>
</dbReference>
<dbReference type="SMART" id="SM01420">
    <property type="entry name" value="TRP_2"/>
    <property type="match status" value="1"/>
</dbReference>
<dbReference type="PROSITE" id="PS50297">
    <property type="entry name" value="ANK_REP_REGION"/>
    <property type="match status" value="1"/>
</dbReference>
<feature type="region of interest" description="Disordered" evidence="20">
    <location>
        <begin position="1"/>
        <end position="24"/>
    </location>
</feature>
<evidence type="ECO:0000256" key="7">
    <source>
        <dbReference type="ARBA" id="ARBA00022537"/>
    </source>
</evidence>
<feature type="domain" description="Transient receptor ion channel" evidence="22">
    <location>
        <begin position="202"/>
        <end position="266"/>
    </location>
</feature>
<dbReference type="EMBL" id="BMAW01132833">
    <property type="protein sequence ID" value="GFU45118.1"/>
    <property type="molecule type" value="Genomic_DNA"/>
</dbReference>
<protein>
    <submittedName>
        <fullName evidence="23">Short transient receptor potential channel 4</fullName>
    </submittedName>
</protein>
<keyword evidence="12 21" id="KW-1133">Transmembrane helix</keyword>
<dbReference type="Pfam" id="PF00520">
    <property type="entry name" value="Ion_trans"/>
    <property type="match status" value="1"/>
</dbReference>
<evidence type="ECO:0000256" key="13">
    <source>
        <dbReference type="ARBA" id="ARBA00023028"/>
    </source>
</evidence>
<evidence type="ECO:0000256" key="11">
    <source>
        <dbReference type="ARBA" id="ARBA00022737"/>
    </source>
</evidence>
<dbReference type="PROSITE" id="PS50088">
    <property type="entry name" value="ANK_REPEAT"/>
    <property type="match status" value="1"/>
</dbReference>
<keyword evidence="11" id="KW-0677">Repeat</keyword>
<dbReference type="GO" id="GO:0044218">
    <property type="term" value="C:other organism cell membrane"/>
    <property type="evidence" value="ECO:0007669"/>
    <property type="project" value="UniProtKB-KW"/>
</dbReference>
<feature type="transmembrane region" description="Helical" evidence="21">
    <location>
        <begin position="421"/>
        <end position="439"/>
    </location>
</feature>
<keyword evidence="17" id="KW-1053">Target membrane</keyword>
<dbReference type="GO" id="GO:0015279">
    <property type="term" value="F:store-operated calcium channel activity"/>
    <property type="evidence" value="ECO:0007669"/>
    <property type="project" value="TreeGrafter"/>
</dbReference>
<evidence type="ECO:0000313" key="24">
    <source>
        <dbReference type="Proteomes" id="UP000887013"/>
    </source>
</evidence>
<feature type="transmembrane region" description="Helical" evidence="21">
    <location>
        <begin position="390"/>
        <end position="409"/>
    </location>
</feature>
<evidence type="ECO:0000256" key="15">
    <source>
        <dbReference type="ARBA" id="ARBA00023065"/>
    </source>
</evidence>